<dbReference type="AlphaFoldDB" id="A0A8S2G2J4"/>
<comment type="caution">
    <text evidence="1">The sequence shown here is derived from an EMBL/GenBank/DDBJ whole genome shotgun (WGS) entry which is preliminary data.</text>
</comment>
<dbReference type="Proteomes" id="UP000677228">
    <property type="component" value="Unassembled WGS sequence"/>
</dbReference>
<evidence type="ECO:0000313" key="3">
    <source>
        <dbReference type="Proteomes" id="UP000677228"/>
    </source>
</evidence>
<proteinExistence type="predicted"/>
<dbReference type="EMBL" id="CAJNOK010051738">
    <property type="protein sequence ID" value="CAF1605667.1"/>
    <property type="molecule type" value="Genomic_DNA"/>
</dbReference>
<gene>
    <name evidence="1" type="ORF">OVA965_LOCUS42360</name>
    <name evidence="2" type="ORF">TMI583_LOCUS44251</name>
</gene>
<name>A0A8S2G2J4_9BILA</name>
<evidence type="ECO:0000313" key="1">
    <source>
        <dbReference type="EMBL" id="CAF1605667.1"/>
    </source>
</evidence>
<organism evidence="1 3">
    <name type="scientific">Didymodactylos carnosus</name>
    <dbReference type="NCBI Taxonomy" id="1234261"/>
    <lineage>
        <taxon>Eukaryota</taxon>
        <taxon>Metazoa</taxon>
        <taxon>Spiralia</taxon>
        <taxon>Gnathifera</taxon>
        <taxon>Rotifera</taxon>
        <taxon>Eurotatoria</taxon>
        <taxon>Bdelloidea</taxon>
        <taxon>Philodinida</taxon>
        <taxon>Philodinidae</taxon>
        <taxon>Didymodactylos</taxon>
    </lineage>
</organism>
<sequence>MTSNIDFSRIQSREQQQIQDRELMRELLQINQWEVESMRNEYQYMQVEHFMEWENIWNLVNNNIKHKPKEIKIIIQKSTNMNKTNENEIV</sequence>
<dbReference type="Proteomes" id="UP000682733">
    <property type="component" value="Unassembled WGS sequence"/>
</dbReference>
<evidence type="ECO:0000313" key="2">
    <source>
        <dbReference type="EMBL" id="CAF4416693.1"/>
    </source>
</evidence>
<protein>
    <submittedName>
        <fullName evidence="1">Uncharacterized protein</fullName>
    </submittedName>
</protein>
<dbReference type="EMBL" id="CAJOBA010075724">
    <property type="protein sequence ID" value="CAF4416693.1"/>
    <property type="molecule type" value="Genomic_DNA"/>
</dbReference>
<accession>A0A8S2G2J4</accession>
<reference evidence="1" key="1">
    <citation type="submission" date="2021-02" db="EMBL/GenBank/DDBJ databases">
        <authorList>
            <person name="Nowell W R."/>
        </authorList>
    </citation>
    <scope>NUCLEOTIDE SEQUENCE</scope>
</reference>